<evidence type="ECO:0000256" key="6">
    <source>
        <dbReference type="ARBA" id="ARBA00023136"/>
    </source>
</evidence>
<dbReference type="Proteomes" id="UP000271974">
    <property type="component" value="Unassembled WGS sequence"/>
</dbReference>
<dbReference type="PANTHER" id="PTHR45695">
    <property type="entry name" value="LEUCOKININ RECEPTOR-RELATED"/>
    <property type="match status" value="1"/>
</dbReference>
<evidence type="ECO:0000256" key="4">
    <source>
        <dbReference type="ARBA" id="ARBA00022989"/>
    </source>
</evidence>
<organism evidence="12 13">
    <name type="scientific">Elysia chlorotica</name>
    <name type="common">Eastern emerald elysia</name>
    <name type="synonym">Sea slug</name>
    <dbReference type="NCBI Taxonomy" id="188477"/>
    <lineage>
        <taxon>Eukaryota</taxon>
        <taxon>Metazoa</taxon>
        <taxon>Spiralia</taxon>
        <taxon>Lophotrochozoa</taxon>
        <taxon>Mollusca</taxon>
        <taxon>Gastropoda</taxon>
        <taxon>Heterobranchia</taxon>
        <taxon>Euthyneura</taxon>
        <taxon>Panpulmonata</taxon>
        <taxon>Sacoglossa</taxon>
        <taxon>Placobranchoidea</taxon>
        <taxon>Plakobranchidae</taxon>
        <taxon>Elysia</taxon>
    </lineage>
</organism>
<comment type="similarity">
    <text evidence="2 9">Belongs to the G-protein coupled receptor 1 family.</text>
</comment>
<comment type="caution">
    <text evidence="12">The sequence shown here is derived from an EMBL/GenBank/DDBJ whole genome shotgun (WGS) entry which is preliminary data.</text>
</comment>
<feature type="domain" description="G-protein coupled receptors family 1 profile" evidence="11">
    <location>
        <begin position="116"/>
        <end position="377"/>
    </location>
</feature>
<keyword evidence="6 10" id="KW-0472">Membrane</keyword>
<keyword evidence="8 9" id="KW-0807">Transducer</keyword>
<dbReference type="OrthoDB" id="5975505at2759"/>
<keyword evidence="7 9" id="KW-0675">Receptor</keyword>
<dbReference type="InterPro" id="IPR000611">
    <property type="entry name" value="NPY_rcpt"/>
</dbReference>
<dbReference type="Gene3D" id="1.20.1070.10">
    <property type="entry name" value="Rhodopsin 7-helix transmembrane proteins"/>
    <property type="match status" value="1"/>
</dbReference>
<dbReference type="InterPro" id="IPR000276">
    <property type="entry name" value="GPCR_Rhodpsn"/>
</dbReference>
<proteinExistence type="inferred from homology"/>
<feature type="transmembrane region" description="Helical" evidence="10">
    <location>
        <begin position="357"/>
        <end position="380"/>
    </location>
</feature>
<dbReference type="GO" id="GO:0005886">
    <property type="term" value="C:plasma membrane"/>
    <property type="evidence" value="ECO:0007669"/>
    <property type="project" value="TreeGrafter"/>
</dbReference>
<evidence type="ECO:0000256" key="9">
    <source>
        <dbReference type="RuleBase" id="RU000688"/>
    </source>
</evidence>
<evidence type="ECO:0000256" key="1">
    <source>
        <dbReference type="ARBA" id="ARBA00004141"/>
    </source>
</evidence>
<reference evidence="12 13" key="1">
    <citation type="submission" date="2019-01" db="EMBL/GenBank/DDBJ databases">
        <title>A draft genome assembly of the solar-powered sea slug Elysia chlorotica.</title>
        <authorList>
            <person name="Cai H."/>
            <person name="Li Q."/>
            <person name="Fang X."/>
            <person name="Li J."/>
            <person name="Curtis N.E."/>
            <person name="Altenburger A."/>
            <person name="Shibata T."/>
            <person name="Feng M."/>
            <person name="Maeda T."/>
            <person name="Schwartz J.A."/>
            <person name="Shigenobu S."/>
            <person name="Lundholm N."/>
            <person name="Nishiyama T."/>
            <person name="Yang H."/>
            <person name="Hasebe M."/>
            <person name="Li S."/>
            <person name="Pierce S.K."/>
            <person name="Wang J."/>
        </authorList>
    </citation>
    <scope>NUCLEOTIDE SEQUENCE [LARGE SCALE GENOMIC DNA]</scope>
    <source>
        <strain evidence="12">EC2010</strain>
        <tissue evidence="12">Whole organism of an adult</tissue>
    </source>
</reference>
<feature type="transmembrane region" description="Helical" evidence="10">
    <location>
        <begin position="263"/>
        <end position="293"/>
    </location>
</feature>
<feature type="transmembrane region" description="Helical" evidence="10">
    <location>
        <begin position="314"/>
        <end position="337"/>
    </location>
</feature>
<evidence type="ECO:0000259" key="11">
    <source>
        <dbReference type="PROSITE" id="PS50262"/>
    </source>
</evidence>
<evidence type="ECO:0000256" key="8">
    <source>
        <dbReference type="ARBA" id="ARBA00023224"/>
    </source>
</evidence>
<dbReference type="EMBL" id="RQTK01000266">
    <property type="protein sequence ID" value="RUS82902.1"/>
    <property type="molecule type" value="Genomic_DNA"/>
</dbReference>
<protein>
    <recommendedName>
        <fullName evidence="11">G-protein coupled receptors family 1 profile domain-containing protein</fullName>
    </recommendedName>
</protein>
<keyword evidence="4 10" id="KW-1133">Transmembrane helix</keyword>
<dbReference type="Pfam" id="PF00001">
    <property type="entry name" value="7tm_1"/>
    <property type="match status" value="1"/>
</dbReference>
<evidence type="ECO:0000256" key="3">
    <source>
        <dbReference type="ARBA" id="ARBA00022692"/>
    </source>
</evidence>
<dbReference type="CDD" id="cd14993">
    <property type="entry name" value="7tmA_CCKR-like"/>
    <property type="match status" value="1"/>
</dbReference>
<dbReference type="PRINTS" id="PR00237">
    <property type="entry name" value="GPCRRHODOPSN"/>
</dbReference>
<feature type="transmembrane region" description="Helical" evidence="10">
    <location>
        <begin position="216"/>
        <end position="235"/>
    </location>
</feature>
<name>A0A3S1HNE0_ELYCH</name>
<evidence type="ECO:0000256" key="10">
    <source>
        <dbReference type="SAM" id="Phobius"/>
    </source>
</evidence>
<feature type="transmembrane region" description="Helical" evidence="10">
    <location>
        <begin position="96"/>
        <end position="124"/>
    </location>
</feature>
<evidence type="ECO:0000256" key="7">
    <source>
        <dbReference type="ARBA" id="ARBA00023170"/>
    </source>
</evidence>
<dbReference type="SMART" id="SM01381">
    <property type="entry name" value="7TM_GPCR_Srsx"/>
    <property type="match status" value="1"/>
</dbReference>
<dbReference type="PROSITE" id="PS50262">
    <property type="entry name" value="G_PROTEIN_RECEP_F1_2"/>
    <property type="match status" value="1"/>
</dbReference>
<dbReference type="PANTHER" id="PTHR45695:SF15">
    <property type="entry name" value="OPSIN RH2"/>
    <property type="match status" value="1"/>
</dbReference>
<evidence type="ECO:0000256" key="5">
    <source>
        <dbReference type="ARBA" id="ARBA00023040"/>
    </source>
</evidence>
<feature type="transmembrane region" description="Helical" evidence="10">
    <location>
        <begin position="177"/>
        <end position="195"/>
    </location>
</feature>
<comment type="subcellular location">
    <subcellularLocation>
        <location evidence="1">Membrane</location>
        <topology evidence="1">Multi-pass membrane protein</topology>
    </subcellularLocation>
</comment>
<dbReference type="InterPro" id="IPR017452">
    <property type="entry name" value="GPCR_Rhodpsn_7TM"/>
</dbReference>
<evidence type="ECO:0000313" key="13">
    <source>
        <dbReference type="Proteomes" id="UP000271974"/>
    </source>
</evidence>
<dbReference type="PROSITE" id="PS00237">
    <property type="entry name" value="G_PROTEIN_RECEP_F1_1"/>
    <property type="match status" value="1"/>
</dbReference>
<accession>A0A3S1HNE0</accession>
<evidence type="ECO:0000313" key="12">
    <source>
        <dbReference type="EMBL" id="RUS82902.1"/>
    </source>
</evidence>
<evidence type="ECO:0000256" key="2">
    <source>
        <dbReference type="ARBA" id="ARBA00010663"/>
    </source>
</evidence>
<keyword evidence="13" id="KW-1185">Reference proteome</keyword>
<gene>
    <name evidence="12" type="ORF">EGW08_009325</name>
</gene>
<dbReference type="AlphaFoldDB" id="A0A3S1HNE0"/>
<sequence length="466" mass="51865">MGSQAHGSSGLNPKLSVSGVAPYKNNQTTFIIIQPGSAAVDSAVRDMFNYSSEYSVADCGMNCTGLENMFTGQGNSTASPEPAVTEEYYKLVKQPVFMLVILSVSYGIVFLLALLGNISVIIVVARDKSLHTATNFFLVNMAVADMLVAIFCLPLTLLSNIYTGWQFGAIMCKAVPYLQGVAVCASVCTLVVIAVDRYIAICHVMRQRNTKRMARTILIIIWLLAMTLMTPWALFYKHLEYRTTLQIIYICLPDFPDVTQSRIFFLAVIFLVCYALPLTFIVVCYSMIGYRVCHRNAPGITSSKGVIQKSKIRVVKMLVVVVVLFAFSWMPLYIINLKMNFFPPPSRSAEMDVIQKVLIPFAQWLGTSNSCMNPLVYCLFSQKIRRRIKALLCCSSPDFLNHESTTVGGVRWSSRRLEINSTIEAHSRKTSFSSSGSQYSSFFIHRSAGLCHDTGDRAKRSSSTRV</sequence>
<dbReference type="PRINTS" id="PR01012">
    <property type="entry name" value="NRPEPTIDEYR"/>
</dbReference>
<dbReference type="SUPFAM" id="SSF81321">
    <property type="entry name" value="Family A G protein-coupled receptor-like"/>
    <property type="match status" value="1"/>
</dbReference>
<keyword evidence="3 9" id="KW-0812">Transmembrane</keyword>
<keyword evidence="5 9" id="KW-0297">G-protein coupled receptor</keyword>
<dbReference type="STRING" id="188477.A0A3S1HNE0"/>
<dbReference type="GO" id="GO:0004983">
    <property type="term" value="F:neuropeptide Y receptor activity"/>
    <property type="evidence" value="ECO:0007669"/>
    <property type="project" value="InterPro"/>
</dbReference>
<feature type="transmembrane region" description="Helical" evidence="10">
    <location>
        <begin position="136"/>
        <end position="157"/>
    </location>
</feature>